<dbReference type="Gene3D" id="2.30.110.10">
    <property type="entry name" value="Electron Transport, Fmn-binding Protein, Chain A"/>
    <property type="match status" value="1"/>
</dbReference>
<keyword evidence="3" id="KW-1185">Reference proteome</keyword>
<dbReference type="OrthoDB" id="1432662at2"/>
<dbReference type="RefSeq" id="WP_072836851.1">
    <property type="nucleotide sequence ID" value="NZ_FQUU01000021.1"/>
</dbReference>
<protein>
    <submittedName>
        <fullName evidence="2">General stress protein 26</fullName>
    </submittedName>
</protein>
<dbReference type="SUPFAM" id="SSF50475">
    <property type="entry name" value="FMN-binding split barrel"/>
    <property type="match status" value="1"/>
</dbReference>
<evidence type="ECO:0000313" key="3">
    <source>
        <dbReference type="Proteomes" id="UP000184048"/>
    </source>
</evidence>
<feature type="domain" description="General stress protein FMN-binding split barrel" evidence="1">
    <location>
        <begin position="9"/>
        <end position="154"/>
    </location>
</feature>
<evidence type="ECO:0000313" key="2">
    <source>
        <dbReference type="EMBL" id="SHF86559.1"/>
    </source>
</evidence>
<dbReference type="EMBL" id="FQUU01000021">
    <property type="protein sequence ID" value="SHF86559.1"/>
    <property type="molecule type" value="Genomic_DNA"/>
</dbReference>
<sequence length="165" mass="18663">MEKNLQNEEAAKKFKKLINDINVCMFITNNQNDDHTRPMATIEVEDNGTLWFYTDIRSIKVEEVSQEKNVHLVYAHPGKESYVDVCGKANVITDKKLIKDKWKTIVKAWFPKGADDPNLALLKVVPTNIYYWDSETGKMIAFLKMAASVVAGKKLADGAEGKLKV</sequence>
<accession>A0A1M5F4U3</accession>
<dbReference type="PANTHER" id="PTHR34818">
    <property type="entry name" value="PROTEIN BLI-3"/>
    <property type="match status" value="1"/>
</dbReference>
<dbReference type="PANTHER" id="PTHR34818:SF1">
    <property type="entry name" value="PROTEIN BLI-3"/>
    <property type="match status" value="1"/>
</dbReference>
<dbReference type="Proteomes" id="UP000184048">
    <property type="component" value="Unassembled WGS sequence"/>
</dbReference>
<proteinExistence type="predicted"/>
<organism evidence="2 3">
    <name type="scientific">Flavisolibacter ginsengisoli DSM 18119</name>
    <dbReference type="NCBI Taxonomy" id="1121884"/>
    <lineage>
        <taxon>Bacteria</taxon>
        <taxon>Pseudomonadati</taxon>
        <taxon>Bacteroidota</taxon>
        <taxon>Chitinophagia</taxon>
        <taxon>Chitinophagales</taxon>
        <taxon>Chitinophagaceae</taxon>
        <taxon>Flavisolibacter</taxon>
    </lineage>
</organism>
<dbReference type="InterPro" id="IPR012349">
    <property type="entry name" value="Split_barrel_FMN-bd"/>
</dbReference>
<reference evidence="2 3" key="1">
    <citation type="submission" date="2016-11" db="EMBL/GenBank/DDBJ databases">
        <authorList>
            <person name="Jaros S."/>
            <person name="Januszkiewicz K."/>
            <person name="Wedrychowicz H."/>
        </authorList>
    </citation>
    <scope>NUCLEOTIDE SEQUENCE [LARGE SCALE GENOMIC DNA]</scope>
    <source>
        <strain evidence="2 3">DSM 18119</strain>
    </source>
</reference>
<name>A0A1M5F4U3_9BACT</name>
<dbReference type="InterPro" id="IPR052917">
    <property type="entry name" value="Stress-Dev_Protein"/>
</dbReference>
<dbReference type="InterPro" id="IPR038725">
    <property type="entry name" value="YdaG_split_barrel_FMN-bd"/>
</dbReference>
<gene>
    <name evidence="2" type="ORF">SAMN02745131_03729</name>
</gene>
<dbReference type="Pfam" id="PF16242">
    <property type="entry name" value="Pyrid_ox_like"/>
    <property type="match status" value="1"/>
</dbReference>
<evidence type="ECO:0000259" key="1">
    <source>
        <dbReference type="Pfam" id="PF16242"/>
    </source>
</evidence>
<dbReference type="STRING" id="1121884.SAMN02745131_03729"/>
<dbReference type="AlphaFoldDB" id="A0A1M5F4U3"/>